<dbReference type="EMBL" id="CP009813">
    <property type="protein sequence ID" value="ATZ53670.1"/>
    <property type="molecule type" value="Genomic_DNA"/>
</dbReference>
<dbReference type="RefSeq" id="XP_001551638.2">
    <property type="nucleotide sequence ID" value="XM_001551588.2"/>
</dbReference>
<evidence type="ECO:0000313" key="3">
    <source>
        <dbReference type="Proteomes" id="UP000001798"/>
    </source>
</evidence>
<feature type="compositionally biased region" description="Polar residues" evidence="1">
    <location>
        <begin position="102"/>
        <end position="111"/>
    </location>
</feature>
<feature type="region of interest" description="Disordered" evidence="1">
    <location>
        <begin position="102"/>
        <end position="129"/>
    </location>
</feature>
<gene>
    <name evidence="2" type="ORF">BCIN_09g04690</name>
</gene>
<reference evidence="2 3" key="1">
    <citation type="journal article" date="2011" name="PLoS Genet.">
        <title>Genomic analysis of the necrotrophic fungal pathogens Sclerotinia sclerotiorum and Botrytis cinerea.</title>
        <authorList>
            <person name="Amselem J."/>
            <person name="Cuomo C.A."/>
            <person name="van Kan J.A."/>
            <person name="Viaud M."/>
            <person name="Benito E.P."/>
            <person name="Couloux A."/>
            <person name="Coutinho P.M."/>
            <person name="de Vries R.P."/>
            <person name="Dyer P.S."/>
            <person name="Fillinger S."/>
            <person name="Fournier E."/>
            <person name="Gout L."/>
            <person name="Hahn M."/>
            <person name="Kohn L."/>
            <person name="Lapalu N."/>
            <person name="Plummer K.M."/>
            <person name="Pradier J.M."/>
            <person name="Quevillon E."/>
            <person name="Sharon A."/>
            <person name="Simon A."/>
            <person name="ten Have A."/>
            <person name="Tudzynski B."/>
            <person name="Tudzynski P."/>
            <person name="Wincker P."/>
            <person name="Andrew M."/>
            <person name="Anthouard V."/>
            <person name="Beever R.E."/>
            <person name="Beffa R."/>
            <person name="Benoit I."/>
            <person name="Bouzid O."/>
            <person name="Brault B."/>
            <person name="Chen Z."/>
            <person name="Choquer M."/>
            <person name="Collemare J."/>
            <person name="Cotton P."/>
            <person name="Danchin E.G."/>
            <person name="Da Silva C."/>
            <person name="Gautier A."/>
            <person name="Giraud C."/>
            <person name="Giraud T."/>
            <person name="Gonzalez C."/>
            <person name="Grossetete S."/>
            <person name="Guldener U."/>
            <person name="Henrissat B."/>
            <person name="Howlett B.J."/>
            <person name="Kodira C."/>
            <person name="Kretschmer M."/>
            <person name="Lappartient A."/>
            <person name="Leroch M."/>
            <person name="Levis C."/>
            <person name="Mauceli E."/>
            <person name="Neuveglise C."/>
            <person name="Oeser B."/>
            <person name="Pearson M."/>
            <person name="Poulain J."/>
            <person name="Poussereau N."/>
            <person name="Quesneville H."/>
            <person name="Rascle C."/>
            <person name="Schumacher J."/>
            <person name="Segurens B."/>
            <person name="Sexton A."/>
            <person name="Silva E."/>
            <person name="Sirven C."/>
            <person name="Soanes D.M."/>
            <person name="Talbot N.J."/>
            <person name="Templeton M."/>
            <person name="Yandava C."/>
            <person name="Yarden O."/>
            <person name="Zeng Q."/>
            <person name="Rollins J.A."/>
            <person name="Lebrun M.H."/>
            <person name="Dickman M."/>
        </authorList>
    </citation>
    <scope>NUCLEOTIDE SEQUENCE [LARGE SCALE GENOMIC DNA]</scope>
    <source>
        <strain evidence="2 3">B05.10</strain>
    </source>
</reference>
<feature type="region of interest" description="Disordered" evidence="1">
    <location>
        <begin position="156"/>
        <end position="214"/>
    </location>
</feature>
<protein>
    <submittedName>
        <fullName evidence="2">Uncharacterized protein</fullName>
    </submittedName>
</protein>
<keyword evidence="3" id="KW-1185">Reference proteome</keyword>
<feature type="compositionally biased region" description="Pro residues" evidence="1">
    <location>
        <begin position="174"/>
        <end position="201"/>
    </location>
</feature>
<sequence>MNSPNNATSGHYCEIDRFRCLKCEHDDYRHRYRCERHLLGDAYCRETIPMITRDRNVFCKECAEDEDLEAGGQSHMSAEPSAVHFVDVNTNIIQEVIEIQPVSTDASQSEDTVGPDMPSGGWGEPGGISLQRLNLQSSARVPPDQDLAIEPLAPQNFLTVPPSSTHINTNTAPPSAPPTTPPPPPIPAPPPTPPPTPPSTPEPASEETTRQAGTWERLYRRWCCWSSE</sequence>
<dbReference type="KEGG" id="bfu:BCIN_09g04690"/>
<evidence type="ECO:0000313" key="2">
    <source>
        <dbReference type="EMBL" id="ATZ53670.1"/>
    </source>
</evidence>
<organism evidence="2 3">
    <name type="scientific">Botryotinia fuckeliana (strain B05.10)</name>
    <name type="common">Noble rot fungus</name>
    <name type="synonym">Botrytis cinerea</name>
    <dbReference type="NCBI Taxonomy" id="332648"/>
    <lineage>
        <taxon>Eukaryota</taxon>
        <taxon>Fungi</taxon>
        <taxon>Dikarya</taxon>
        <taxon>Ascomycota</taxon>
        <taxon>Pezizomycotina</taxon>
        <taxon>Leotiomycetes</taxon>
        <taxon>Helotiales</taxon>
        <taxon>Sclerotiniaceae</taxon>
        <taxon>Botrytis</taxon>
    </lineage>
</organism>
<reference evidence="2 3" key="2">
    <citation type="journal article" date="2012" name="Eukaryot. Cell">
        <title>Genome update of Botrytis cinerea strains B05.10 and T4.</title>
        <authorList>
            <person name="Staats M."/>
            <person name="van Kan J.A."/>
        </authorList>
    </citation>
    <scope>NUCLEOTIDE SEQUENCE [LARGE SCALE GENOMIC DNA]</scope>
    <source>
        <strain evidence="2 3">B05.10</strain>
    </source>
</reference>
<dbReference type="OrthoDB" id="3550268at2759"/>
<dbReference type="GeneID" id="5432148"/>
<proteinExistence type="predicted"/>
<evidence type="ECO:0000256" key="1">
    <source>
        <dbReference type="SAM" id="MobiDB-lite"/>
    </source>
</evidence>
<name>A0A384JT21_BOTFB</name>
<dbReference type="VEuPathDB" id="FungiDB:Bcin09g04690"/>
<dbReference type="AlphaFoldDB" id="A0A384JT21"/>
<dbReference type="Proteomes" id="UP000001798">
    <property type="component" value="Chromosome 9"/>
</dbReference>
<reference evidence="2 3" key="3">
    <citation type="journal article" date="2017" name="Mol. Plant Pathol.">
        <title>A gapless genome sequence of the fungus Botrytis cinerea.</title>
        <authorList>
            <person name="Van Kan J.A."/>
            <person name="Stassen J.H."/>
            <person name="Mosbach A."/>
            <person name="Van Der Lee T.A."/>
            <person name="Faino L."/>
            <person name="Farmer A.D."/>
            <person name="Papasotiriou D.G."/>
            <person name="Zhou S."/>
            <person name="Seidl M.F."/>
            <person name="Cottam E."/>
            <person name="Edel D."/>
            <person name="Hahn M."/>
            <person name="Schwartz D.C."/>
            <person name="Dietrich R.A."/>
            <person name="Widdison S."/>
            <person name="Scalliet G."/>
        </authorList>
    </citation>
    <scope>NUCLEOTIDE SEQUENCE [LARGE SCALE GENOMIC DNA]</scope>
    <source>
        <strain evidence="2 3">B05.10</strain>
    </source>
</reference>
<accession>A0A384JT21</accession>
<feature type="compositionally biased region" description="Polar residues" evidence="1">
    <location>
        <begin position="156"/>
        <end position="170"/>
    </location>
</feature>